<evidence type="ECO:0000256" key="1">
    <source>
        <dbReference type="ARBA" id="ARBA00004123"/>
    </source>
</evidence>
<keyword evidence="5" id="KW-0539">Nucleus</keyword>
<dbReference type="EMBL" id="AWUE01013441">
    <property type="protein sequence ID" value="OMP07032.1"/>
    <property type="molecule type" value="Genomic_DNA"/>
</dbReference>
<keyword evidence="8" id="KW-1185">Reference proteome</keyword>
<feature type="coiled-coil region" evidence="6">
    <location>
        <begin position="45"/>
        <end position="72"/>
    </location>
</feature>
<protein>
    <submittedName>
        <fullName evidence="7">Uncharacterized protein</fullName>
    </submittedName>
</protein>
<proteinExistence type="predicted"/>
<dbReference type="InterPro" id="IPR044172">
    <property type="entry name" value="ILI2-like"/>
</dbReference>
<dbReference type="OrthoDB" id="668823at2759"/>
<evidence type="ECO:0000256" key="3">
    <source>
        <dbReference type="ARBA" id="ARBA00023015"/>
    </source>
</evidence>
<dbReference type="PANTHER" id="PTHR38546">
    <property type="entry name" value="DNA BINDING PROTEIN"/>
    <property type="match status" value="1"/>
</dbReference>
<dbReference type="Pfam" id="PF23174">
    <property type="entry name" value="bHLH_ILI"/>
    <property type="match status" value="1"/>
</dbReference>
<evidence type="ECO:0000313" key="8">
    <source>
        <dbReference type="Proteomes" id="UP000187203"/>
    </source>
</evidence>
<dbReference type="InterPro" id="IPR044293">
    <property type="entry name" value="PRE"/>
</dbReference>
<dbReference type="PANTHER" id="PTHR38546:SF3">
    <property type="entry name" value="DNA BINDING PROTEIN"/>
    <property type="match status" value="1"/>
</dbReference>
<dbReference type="GO" id="GO:0005634">
    <property type="term" value="C:nucleus"/>
    <property type="evidence" value="ECO:0007669"/>
    <property type="project" value="UniProtKB-SubCell"/>
</dbReference>
<evidence type="ECO:0000256" key="6">
    <source>
        <dbReference type="SAM" id="Coils"/>
    </source>
</evidence>
<dbReference type="InterPro" id="IPR036638">
    <property type="entry name" value="HLH_DNA-bd_sf"/>
</dbReference>
<gene>
    <name evidence="7" type="ORF">COLO4_07693</name>
</gene>
<evidence type="ECO:0000256" key="2">
    <source>
        <dbReference type="ARBA" id="ARBA00022604"/>
    </source>
</evidence>
<dbReference type="Proteomes" id="UP000187203">
    <property type="component" value="Unassembled WGS sequence"/>
</dbReference>
<dbReference type="SUPFAM" id="SSF47459">
    <property type="entry name" value="HLH, helix-loop-helix DNA-binding domain"/>
    <property type="match status" value="1"/>
</dbReference>
<reference evidence="8" key="1">
    <citation type="submission" date="2013-09" db="EMBL/GenBank/DDBJ databases">
        <title>Corchorus olitorius genome sequencing.</title>
        <authorList>
            <person name="Alam M."/>
            <person name="Haque M.S."/>
            <person name="Islam M.S."/>
            <person name="Emdad E.M."/>
            <person name="Islam M.M."/>
            <person name="Ahmed B."/>
            <person name="Halim A."/>
            <person name="Hossen Q.M.M."/>
            <person name="Hossain M.Z."/>
            <person name="Ahmed R."/>
            <person name="Khan M.M."/>
            <person name="Islam R."/>
            <person name="Rashid M.M."/>
            <person name="Khan S.A."/>
            <person name="Rahman M.S."/>
            <person name="Alam M."/>
            <person name="Yahiya A.S."/>
            <person name="Khan M.S."/>
            <person name="Azam M.S."/>
            <person name="Haque T."/>
            <person name="Lashkar M.Z.H."/>
            <person name="Akhand A.I."/>
            <person name="Morshed G."/>
            <person name="Roy S."/>
            <person name="Uddin K.S."/>
            <person name="Rabeya T."/>
            <person name="Hossain A.S."/>
            <person name="Chowdhury A."/>
            <person name="Snigdha A.R."/>
            <person name="Mortoza M.S."/>
            <person name="Matin S.A."/>
            <person name="Hoque S.M.E."/>
            <person name="Islam M.K."/>
            <person name="Roy D.K."/>
            <person name="Haider R."/>
            <person name="Moosa M.M."/>
            <person name="Elias S.M."/>
            <person name="Hasan A.M."/>
            <person name="Jahan S."/>
            <person name="Shafiuddin M."/>
            <person name="Mahmood N."/>
            <person name="Shommy N.S."/>
        </authorList>
    </citation>
    <scope>NUCLEOTIDE SEQUENCE [LARGE SCALE GENOMIC DNA]</scope>
    <source>
        <strain evidence="8">cv. O-4</strain>
    </source>
</reference>
<dbReference type="GO" id="GO:0046983">
    <property type="term" value="F:protein dimerization activity"/>
    <property type="evidence" value="ECO:0007669"/>
    <property type="project" value="InterPro"/>
</dbReference>
<dbReference type="Gene3D" id="4.10.280.10">
    <property type="entry name" value="Helix-loop-helix DNA-binding domain"/>
    <property type="match status" value="1"/>
</dbReference>
<comment type="caution">
    <text evidence="7">The sequence shown here is derived from an EMBL/GenBank/DDBJ whole genome shotgun (WGS) entry which is preliminary data.</text>
</comment>
<evidence type="ECO:0000256" key="5">
    <source>
        <dbReference type="ARBA" id="ARBA00023242"/>
    </source>
</evidence>
<evidence type="ECO:0000256" key="4">
    <source>
        <dbReference type="ARBA" id="ARBA00023163"/>
    </source>
</evidence>
<sequence length="89" mass="10086">MSNPGSRAANKITDDDINALILKLQPLLPQLNQGRNARVSATKVLNETCNYIRRLQREVDDLSERLSQCLDSMDITSFEAETLRNLLQQ</sequence>
<keyword evidence="6" id="KW-0175">Coiled coil</keyword>
<dbReference type="GO" id="GO:0040008">
    <property type="term" value="P:regulation of growth"/>
    <property type="evidence" value="ECO:0007669"/>
    <property type="project" value="InterPro"/>
</dbReference>
<keyword evidence="4" id="KW-0804">Transcription</keyword>
<keyword evidence="2" id="KW-0341">Growth regulation</keyword>
<dbReference type="GO" id="GO:0006355">
    <property type="term" value="P:regulation of DNA-templated transcription"/>
    <property type="evidence" value="ECO:0007669"/>
    <property type="project" value="InterPro"/>
</dbReference>
<accession>A0A1R3KIW6</accession>
<name>A0A1R3KIW6_9ROSI</name>
<organism evidence="7 8">
    <name type="scientific">Corchorus olitorius</name>
    <dbReference type="NCBI Taxonomy" id="93759"/>
    <lineage>
        <taxon>Eukaryota</taxon>
        <taxon>Viridiplantae</taxon>
        <taxon>Streptophyta</taxon>
        <taxon>Embryophyta</taxon>
        <taxon>Tracheophyta</taxon>
        <taxon>Spermatophyta</taxon>
        <taxon>Magnoliopsida</taxon>
        <taxon>eudicotyledons</taxon>
        <taxon>Gunneridae</taxon>
        <taxon>Pentapetalae</taxon>
        <taxon>rosids</taxon>
        <taxon>malvids</taxon>
        <taxon>Malvales</taxon>
        <taxon>Malvaceae</taxon>
        <taxon>Grewioideae</taxon>
        <taxon>Apeibeae</taxon>
        <taxon>Corchorus</taxon>
    </lineage>
</organism>
<dbReference type="AlphaFoldDB" id="A0A1R3KIW6"/>
<evidence type="ECO:0000313" key="7">
    <source>
        <dbReference type="EMBL" id="OMP07032.1"/>
    </source>
</evidence>
<keyword evidence="3" id="KW-0805">Transcription regulation</keyword>
<comment type="subcellular location">
    <subcellularLocation>
        <location evidence="1">Nucleus</location>
    </subcellularLocation>
</comment>
<dbReference type="STRING" id="93759.A0A1R3KIW6"/>